<feature type="compositionally biased region" description="Basic and acidic residues" evidence="1">
    <location>
        <begin position="34"/>
        <end position="48"/>
    </location>
</feature>
<reference evidence="2" key="1">
    <citation type="journal article" date="2023" name="Science">
        <title>Genome structures resolve the early diversification of teleost fishes.</title>
        <authorList>
            <person name="Parey E."/>
            <person name="Louis A."/>
            <person name="Montfort J."/>
            <person name="Bouchez O."/>
            <person name="Roques C."/>
            <person name="Iampietro C."/>
            <person name="Lluch J."/>
            <person name="Castinel A."/>
            <person name="Donnadieu C."/>
            <person name="Desvignes T."/>
            <person name="Floi Bucao C."/>
            <person name="Jouanno E."/>
            <person name="Wen M."/>
            <person name="Mejri S."/>
            <person name="Dirks R."/>
            <person name="Jansen H."/>
            <person name="Henkel C."/>
            <person name="Chen W.J."/>
            <person name="Zahm M."/>
            <person name="Cabau C."/>
            <person name="Klopp C."/>
            <person name="Thompson A.W."/>
            <person name="Robinson-Rechavi M."/>
            <person name="Braasch I."/>
            <person name="Lecointre G."/>
            <person name="Bobe J."/>
            <person name="Postlethwait J.H."/>
            <person name="Berthelot C."/>
            <person name="Roest Crollius H."/>
            <person name="Guiguen Y."/>
        </authorList>
    </citation>
    <scope>NUCLEOTIDE SEQUENCE</scope>
    <source>
        <strain evidence="2">NC1722</strain>
    </source>
</reference>
<evidence type="ECO:0000313" key="2">
    <source>
        <dbReference type="EMBL" id="KAJ8400654.1"/>
    </source>
</evidence>
<dbReference type="EMBL" id="JAINUG010000075">
    <property type="protein sequence ID" value="KAJ8400654.1"/>
    <property type="molecule type" value="Genomic_DNA"/>
</dbReference>
<gene>
    <name evidence="2" type="ORF">AAFF_G00394230</name>
</gene>
<keyword evidence="3" id="KW-1185">Reference proteome</keyword>
<comment type="caution">
    <text evidence="2">The sequence shown here is derived from an EMBL/GenBank/DDBJ whole genome shotgun (WGS) entry which is preliminary data.</text>
</comment>
<evidence type="ECO:0000256" key="1">
    <source>
        <dbReference type="SAM" id="MobiDB-lite"/>
    </source>
</evidence>
<sequence>MQELQEIRMSITLTAGNRNKPATDYHPPPSRDPPAWKHHNDSVHNMHHNDTTTTTVCVEVDGVLRYATPLVRKKDMLSFRAQKEAVMPSLRSTERRLAKDLEQAMAYSAEIQKLIQAGKPCG</sequence>
<dbReference type="AlphaFoldDB" id="A0AAD7SDT3"/>
<feature type="region of interest" description="Disordered" evidence="1">
    <location>
        <begin position="9"/>
        <end position="48"/>
    </location>
</feature>
<name>A0AAD7SDT3_9TELE</name>
<dbReference type="Proteomes" id="UP001221898">
    <property type="component" value="Unassembled WGS sequence"/>
</dbReference>
<proteinExistence type="predicted"/>
<protein>
    <submittedName>
        <fullName evidence="2">Uncharacterized protein</fullName>
    </submittedName>
</protein>
<organism evidence="2 3">
    <name type="scientific">Aldrovandia affinis</name>
    <dbReference type="NCBI Taxonomy" id="143900"/>
    <lineage>
        <taxon>Eukaryota</taxon>
        <taxon>Metazoa</taxon>
        <taxon>Chordata</taxon>
        <taxon>Craniata</taxon>
        <taxon>Vertebrata</taxon>
        <taxon>Euteleostomi</taxon>
        <taxon>Actinopterygii</taxon>
        <taxon>Neopterygii</taxon>
        <taxon>Teleostei</taxon>
        <taxon>Notacanthiformes</taxon>
        <taxon>Halosauridae</taxon>
        <taxon>Aldrovandia</taxon>
    </lineage>
</organism>
<evidence type="ECO:0000313" key="3">
    <source>
        <dbReference type="Proteomes" id="UP001221898"/>
    </source>
</evidence>
<accession>A0AAD7SDT3</accession>